<evidence type="ECO:0000256" key="1">
    <source>
        <dbReference type="ARBA" id="ARBA00004613"/>
    </source>
</evidence>
<dbReference type="InterPro" id="IPR017853">
    <property type="entry name" value="GH"/>
</dbReference>
<evidence type="ECO:0000256" key="14">
    <source>
        <dbReference type="SAM" id="SignalP"/>
    </source>
</evidence>
<comment type="catalytic activity">
    <reaction evidence="10">
        <text>endohydrolysis of (1-&gt;4)-beta-D-glycosidic bonds of heparan sulfate chains in heparan sulfate proteoglycan.</text>
        <dbReference type="EC" id="3.2.1.166"/>
    </reaction>
</comment>
<name>A0AAV7D7U2_ENGPU</name>
<dbReference type="EMBL" id="WNYA01000001">
    <property type="protein sequence ID" value="KAG8593514.1"/>
    <property type="molecule type" value="Genomic_DNA"/>
</dbReference>
<feature type="compositionally biased region" description="Acidic residues" evidence="13">
    <location>
        <begin position="630"/>
        <end position="639"/>
    </location>
</feature>
<gene>
    <name evidence="15" type="ORF">GDO81_000857</name>
</gene>
<dbReference type="GO" id="GO:0060055">
    <property type="term" value="P:angiogenesis involved in wound healing"/>
    <property type="evidence" value="ECO:0007669"/>
    <property type="project" value="TreeGrafter"/>
</dbReference>
<keyword evidence="5 14" id="KW-0732">Signal</keyword>
<keyword evidence="7" id="KW-0130">Cell adhesion</keyword>
<feature type="chain" id="PRO_5043955851" description="Heparanase" evidence="14">
    <location>
        <begin position="23"/>
        <end position="907"/>
    </location>
</feature>
<protein>
    <recommendedName>
        <fullName evidence="12">Heparanase</fullName>
        <ecNumber evidence="11">3.2.1.166</ecNumber>
    </recommendedName>
</protein>
<keyword evidence="4" id="KW-0964">Secreted</keyword>
<dbReference type="GO" id="GO:0031012">
    <property type="term" value="C:extracellular matrix"/>
    <property type="evidence" value="ECO:0007669"/>
    <property type="project" value="TreeGrafter"/>
</dbReference>
<evidence type="ECO:0000256" key="2">
    <source>
        <dbReference type="ARBA" id="ARBA00005277"/>
    </source>
</evidence>
<dbReference type="GO" id="GO:0007160">
    <property type="term" value="P:cell-matrix adhesion"/>
    <property type="evidence" value="ECO:0007669"/>
    <property type="project" value="TreeGrafter"/>
</dbReference>
<organism evidence="15 16">
    <name type="scientific">Engystomops pustulosus</name>
    <name type="common">Tungara frog</name>
    <name type="synonym">Physalaemus pustulosus</name>
    <dbReference type="NCBI Taxonomy" id="76066"/>
    <lineage>
        <taxon>Eukaryota</taxon>
        <taxon>Metazoa</taxon>
        <taxon>Chordata</taxon>
        <taxon>Craniata</taxon>
        <taxon>Vertebrata</taxon>
        <taxon>Euteleostomi</taxon>
        <taxon>Amphibia</taxon>
        <taxon>Batrachia</taxon>
        <taxon>Anura</taxon>
        <taxon>Neobatrachia</taxon>
        <taxon>Hyloidea</taxon>
        <taxon>Leptodactylidae</taxon>
        <taxon>Leiuperinae</taxon>
        <taxon>Engystomops</taxon>
    </lineage>
</organism>
<evidence type="ECO:0000256" key="10">
    <source>
        <dbReference type="ARBA" id="ARBA00036917"/>
    </source>
</evidence>
<dbReference type="Proteomes" id="UP000824782">
    <property type="component" value="Unassembled WGS sequence"/>
</dbReference>
<dbReference type="InterPro" id="IPR032743">
    <property type="entry name" value="FAM47"/>
</dbReference>
<feature type="compositionally biased region" description="Basic and acidic residues" evidence="13">
    <location>
        <begin position="645"/>
        <end position="658"/>
    </location>
</feature>
<dbReference type="PANTHER" id="PTHR46145:SF3">
    <property type="entry name" value="HEPARANASE"/>
    <property type="match status" value="1"/>
</dbReference>
<evidence type="ECO:0000256" key="6">
    <source>
        <dbReference type="ARBA" id="ARBA00022801"/>
    </source>
</evidence>
<proteinExistence type="inferred from homology"/>
<dbReference type="GO" id="GO:0005615">
    <property type="term" value="C:extracellular space"/>
    <property type="evidence" value="ECO:0007669"/>
    <property type="project" value="TreeGrafter"/>
</dbReference>
<dbReference type="Pfam" id="PF14642">
    <property type="entry name" value="FAM47"/>
    <property type="match status" value="1"/>
</dbReference>
<evidence type="ECO:0000256" key="5">
    <source>
        <dbReference type="ARBA" id="ARBA00022729"/>
    </source>
</evidence>
<keyword evidence="9" id="KW-0325">Glycoprotein</keyword>
<accession>A0AAV7D7U2</accession>
<evidence type="ECO:0000256" key="12">
    <source>
        <dbReference type="ARBA" id="ARBA00040414"/>
    </source>
</evidence>
<comment type="subcellular location">
    <subcellularLocation>
        <location evidence="1">Secreted</location>
    </subcellularLocation>
</comment>
<feature type="region of interest" description="Disordered" evidence="13">
    <location>
        <begin position="813"/>
        <end position="838"/>
    </location>
</feature>
<evidence type="ECO:0000256" key="11">
    <source>
        <dbReference type="ARBA" id="ARBA00039100"/>
    </source>
</evidence>
<evidence type="ECO:0000313" key="15">
    <source>
        <dbReference type="EMBL" id="KAG8593514.1"/>
    </source>
</evidence>
<dbReference type="AlphaFoldDB" id="A0AAV7D7U2"/>
<comment type="caution">
    <text evidence="15">The sequence shown here is derived from an EMBL/GenBank/DDBJ whole genome shotgun (WGS) entry which is preliminary data.</text>
</comment>
<evidence type="ECO:0000256" key="7">
    <source>
        <dbReference type="ARBA" id="ARBA00022889"/>
    </source>
</evidence>
<evidence type="ECO:0000256" key="4">
    <source>
        <dbReference type="ARBA" id="ARBA00022525"/>
    </source>
</evidence>
<dbReference type="EC" id="3.2.1.166" evidence="11"/>
<reference evidence="15" key="1">
    <citation type="thesis" date="2020" institute="ProQuest LLC" country="789 East Eisenhower Parkway, Ann Arbor, MI, USA">
        <title>Comparative Genomics and Chromosome Evolution.</title>
        <authorList>
            <person name="Mudd A.B."/>
        </authorList>
    </citation>
    <scope>NUCLEOTIDE SEQUENCE</scope>
    <source>
        <strain evidence="15">237g6f4</strain>
        <tissue evidence="15">Blood</tissue>
    </source>
</reference>
<feature type="region of interest" description="Disordered" evidence="13">
    <location>
        <begin position="625"/>
        <end position="690"/>
    </location>
</feature>
<comment type="similarity">
    <text evidence="2">Belongs to the FAM47 family.</text>
</comment>
<evidence type="ECO:0000256" key="3">
    <source>
        <dbReference type="ARBA" id="ARBA00009800"/>
    </source>
</evidence>
<evidence type="ECO:0000256" key="13">
    <source>
        <dbReference type="SAM" id="MobiDB-lite"/>
    </source>
</evidence>
<evidence type="ECO:0000313" key="16">
    <source>
        <dbReference type="Proteomes" id="UP000824782"/>
    </source>
</evidence>
<feature type="signal peptide" evidence="14">
    <location>
        <begin position="1"/>
        <end position="22"/>
    </location>
</feature>
<keyword evidence="8" id="KW-1015">Disulfide bond</keyword>
<dbReference type="GO" id="GO:0016798">
    <property type="term" value="F:hydrolase activity, acting on glycosyl bonds"/>
    <property type="evidence" value="ECO:0007669"/>
    <property type="project" value="InterPro"/>
</dbReference>
<keyword evidence="16" id="KW-1185">Reference proteome</keyword>
<dbReference type="Gene3D" id="3.20.20.80">
    <property type="entry name" value="Glycosidases"/>
    <property type="match status" value="1"/>
</dbReference>
<keyword evidence="6" id="KW-0378">Hydrolase</keyword>
<dbReference type="GO" id="GO:0016020">
    <property type="term" value="C:membrane"/>
    <property type="evidence" value="ECO:0007669"/>
    <property type="project" value="InterPro"/>
</dbReference>
<sequence>MNIPCYLVFLAAVHVRAGSSNAQEPPVELHLLLKTISKTPLNPSFLSVTIDGSLASEPKYIAFLGSQKLITLTKGLSPAFLRFGGTKSDFLFFDPTRNSSVEENITWSRPGKQDVCKGSDVHSSEQQKLWALWPAQEQAILKEDFYETYKNATITKHTIDLLYRFAKCSGLHLIFGLNALVRNKNAHWNSSNAKLLIDYCDSKKYNLSWELGNEPNSFKKKSGVYIDGSQLGKDFITLHDLLGKYRRYKTSGLFGPDIGQPKKSSQKMLQRFLKAGGKAINSITWHHYYVNGRTASVEDFVNSDILDTLSSEIKTVLKIVNETVPGKAVWLGETSSAYGGGSPGLSNTYIDGFMWLDKLGMSAKLGIDVVMRQALFGAGSYNLVDSDFEPLPDYWLSLVFKNLVGSIVLNATTKSSNHVKVGNIRVYLHCTNINNHKYKAGDVTLFALNLNNYTQEMKLPSFLSGKFVDEYLLLPGDGGLLSTYKERLHKKFLKESNRKLNLSGALNTHQWKFLPKGVDDFRDGYPASTDHHIPTKKGHALFLHNVDDDQESTQKLNKKFTKDQTYLSRLLPQQQARREYIAGIEYGLAQHPLALYPHLEEGVPPELFEEIVSILDPEMRLRSASGSYEDIQEEPEEENIFTPAEQREVPSVKSREASTRQSSISESRLKNPYQWLSNQDSLPDDKPSKTMRPFTPALDENVKQVTKEFCDWVTSLGGEPCNVNESTIFSLFASGYETKPALSVPIHVVELNNVPPELRMSVGVSPHQGSAKTSFSRNAHNLSEESTFCPSLVKTRYGAWYLDPKTWKRQKVNEPLKDPTIEKQREKGGHSTERISHKDEGLLQLHGTSAFKDFIEKKGYRKPEFLNRLFYKKDYNAIVTESRAASSARNTWYRSSSASTHEESIIN</sequence>
<dbReference type="PANTHER" id="PTHR46145">
    <property type="entry name" value="HEPARANASE"/>
    <property type="match status" value="1"/>
</dbReference>
<dbReference type="SUPFAM" id="SSF51445">
    <property type="entry name" value="(Trans)glycosidases"/>
    <property type="match status" value="1"/>
</dbReference>
<evidence type="ECO:0000256" key="9">
    <source>
        <dbReference type="ARBA" id="ARBA00023180"/>
    </source>
</evidence>
<comment type="similarity">
    <text evidence="3">Belongs to the glycosyl hydrolase 79 family.</text>
</comment>
<dbReference type="Pfam" id="PF03662">
    <property type="entry name" value="Glyco_hydro_79n"/>
    <property type="match status" value="1"/>
</dbReference>
<dbReference type="InterPro" id="IPR005199">
    <property type="entry name" value="Glyco_hydro_79"/>
</dbReference>
<evidence type="ECO:0000256" key="8">
    <source>
        <dbReference type="ARBA" id="ARBA00023157"/>
    </source>
</evidence>